<dbReference type="STRING" id="320771.Cflav_PD1862"/>
<evidence type="ECO:0000313" key="3">
    <source>
        <dbReference type="Proteomes" id="UP000003688"/>
    </source>
</evidence>
<evidence type="ECO:0008006" key="4">
    <source>
        <dbReference type="Google" id="ProtNLM"/>
    </source>
</evidence>
<dbReference type="OrthoDB" id="204063at2"/>
<dbReference type="NCBIfam" id="TIGR02532">
    <property type="entry name" value="IV_pilin_GFxxxE"/>
    <property type="match status" value="1"/>
</dbReference>
<dbReference type="Proteomes" id="UP000003688">
    <property type="component" value="Unassembled WGS sequence"/>
</dbReference>
<dbReference type="PANTHER" id="PTHR30093">
    <property type="entry name" value="GENERAL SECRETION PATHWAY PROTEIN G"/>
    <property type="match status" value="1"/>
</dbReference>
<feature type="transmembrane region" description="Helical" evidence="1">
    <location>
        <begin position="16"/>
        <end position="37"/>
    </location>
</feature>
<sequence length="223" mass="24574">MILLKRFELRTKGRQAFTLLELMLVVFIVAVLTASILPMTARPRVRSSGIVCINNLKEVGLAFRTWSEDNGKVYPMHFRTNGFDGEALANSRGMCGYFQIMSNELKTPKVLVCPGDKKRRVAADFRTNFNSGTVSYFVALDSDETKPQTLLAGDRNLTNGLAAKNGVLEITTNSLPGWTMDIHQFSGNVVLADGSVQKVSVSGVKRLIFKTGLATNRIVFPPQ</sequence>
<keyword evidence="1" id="KW-0812">Transmembrane</keyword>
<organism evidence="2 3">
    <name type="scientific">Pedosphaera parvula (strain Ellin514)</name>
    <dbReference type="NCBI Taxonomy" id="320771"/>
    <lineage>
        <taxon>Bacteria</taxon>
        <taxon>Pseudomonadati</taxon>
        <taxon>Verrucomicrobiota</taxon>
        <taxon>Pedosphaerae</taxon>
        <taxon>Pedosphaerales</taxon>
        <taxon>Pedosphaeraceae</taxon>
        <taxon>Pedosphaera</taxon>
    </lineage>
</organism>
<keyword evidence="1" id="KW-0472">Membrane</keyword>
<evidence type="ECO:0000313" key="2">
    <source>
        <dbReference type="EMBL" id="EEF59314.1"/>
    </source>
</evidence>
<comment type="caution">
    <text evidence="2">The sequence shown here is derived from an EMBL/GenBank/DDBJ whole genome shotgun (WGS) entry which is preliminary data.</text>
</comment>
<dbReference type="EMBL" id="ABOX02000029">
    <property type="protein sequence ID" value="EEF59314.1"/>
    <property type="molecule type" value="Genomic_DNA"/>
</dbReference>
<keyword evidence="1" id="KW-1133">Transmembrane helix</keyword>
<keyword evidence="3" id="KW-1185">Reference proteome</keyword>
<proteinExistence type="predicted"/>
<gene>
    <name evidence="2" type="ORF">Cflav_PD1862</name>
</gene>
<accession>B9XLB1</accession>
<dbReference type="SUPFAM" id="SSF54523">
    <property type="entry name" value="Pili subunits"/>
    <property type="match status" value="1"/>
</dbReference>
<name>B9XLB1_PEDPL</name>
<reference evidence="2 3" key="1">
    <citation type="journal article" date="2011" name="J. Bacteriol.">
        <title>Genome sequence of 'Pedosphaera parvula' Ellin514, an aerobic Verrucomicrobial isolate from pasture soil.</title>
        <authorList>
            <person name="Kant R."/>
            <person name="van Passel M.W."/>
            <person name="Sangwan P."/>
            <person name="Palva A."/>
            <person name="Lucas S."/>
            <person name="Copeland A."/>
            <person name="Lapidus A."/>
            <person name="Glavina Del Rio T."/>
            <person name="Dalin E."/>
            <person name="Tice H."/>
            <person name="Bruce D."/>
            <person name="Goodwin L."/>
            <person name="Pitluck S."/>
            <person name="Chertkov O."/>
            <person name="Larimer F.W."/>
            <person name="Land M.L."/>
            <person name="Hauser L."/>
            <person name="Brettin T.S."/>
            <person name="Detter J.C."/>
            <person name="Han S."/>
            <person name="de Vos W.M."/>
            <person name="Janssen P.H."/>
            <person name="Smidt H."/>
        </authorList>
    </citation>
    <scope>NUCLEOTIDE SEQUENCE [LARGE SCALE GENOMIC DNA]</scope>
    <source>
        <strain evidence="2 3">Ellin514</strain>
    </source>
</reference>
<evidence type="ECO:0000256" key="1">
    <source>
        <dbReference type="SAM" id="Phobius"/>
    </source>
</evidence>
<dbReference type="RefSeq" id="WP_007416602.1">
    <property type="nucleotide sequence ID" value="NZ_ABOX02000029.1"/>
</dbReference>
<dbReference type="InterPro" id="IPR045584">
    <property type="entry name" value="Pilin-like"/>
</dbReference>
<dbReference type="AlphaFoldDB" id="B9XLB1"/>
<dbReference type="Pfam" id="PF07963">
    <property type="entry name" value="N_methyl"/>
    <property type="match status" value="1"/>
</dbReference>
<dbReference type="Gene3D" id="3.30.700.10">
    <property type="entry name" value="Glycoprotein, Type 4 Pilin"/>
    <property type="match status" value="1"/>
</dbReference>
<protein>
    <recommendedName>
        <fullName evidence="4">Type II secretory pathway pseudopilin PulG-like protein</fullName>
    </recommendedName>
</protein>
<dbReference type="InterPro" id="IPR012902">
    <property type="entry name" value="N_methyl_site"/>
</dbReference>
<dbReference type="PANTHER" id="PTHR30093:SF2">
    <property type="entry name" value="TYPE II SECRETION SYSTEM PROTEIN H"/>
    <property type="match status" value="1"/>
</dbReference>